<sequence>MNNCVLDMFYESVIHLYKKLLFGVMKALLIK</sequence>
<dbReference type="EMBL" id="GGEC01001369">
    <property type="protein sequence ID" value="MBW81852.1"/>
    <property type="molecule type" value="Transcribed_RNA"/>
</dbReference>
<dbReference type="AlphaFoldDB" id="A0A2P2IKU2"/>
<protein>
    <submittedName>
        <fullName evidence="1">Uncharacterized protein</fullName>
    </submittedName>
</protein>
<name>A0A2P2IKU2_RHIMU</name>
<reference evidence="1" key="1">
    <citation type="submission" date="2018-02" db="EMBL/GenBank/DDBJ databases">
        <title>Rhizophora mucronata_Transcriptome.</title>
        <authorList>
            <person name="Meera S.P."/>
            <person name="Sreeshan A."/>
            <person name="Augustine A."/>
        </authorList>
    </citation>
    <scope>NUCLEOTIDE SEQUENCE</scope>
    <source>
        <tissue evidence="1">Leaf</tissue>
    </source>
</reference>
<organism evidence="1">
    <name type="scientific">Rhizophora mucronata</name>
    <name type="common">Asiatic mangrove</name>
    <dbReference type="NCBI Taxonomy" id="61149"/>
    <lineage>
        <taxon>Eukaryota</taxon>
        <taxon>Viridiplantae</taxon>
        <taxon>Streptophyta</taxon>
        <taxon>Embryophyta</taxon>
        <taxon>Tracheophyta</taxon>
        <taxon>Spermatophyta</taxon>
        <taxon>Magnoliopsida</taxon>
        <taxon>eudicotyledons</taxon>
        <taxon>Gunneridae</taxon>
        <taxon>Pentapetalae</taxon>
        <taxon>rosids</taxon>
        <taxon>fabids</taxon>
        <taxon>Malpighiales</taxon>
        <taxon>Rhizophoraceae</taxon>
        <taxon>Rhizophora</taxon>
    </lineage>
</organism>
<evidence type="ECO:0000313" key="1">
    <source>
        <dbReference type="EMBL" id="MBW81852.1"/>
    </source>
</evidence>
<accession>A0A2P2IKU2</accession>
<proteinExistence type="predicted"/>